<dbReference type="InterPro" id="IPR041186">
    <property type="entry name" value="DUF3823_C"/>
</dbReference>
<dbReference type="PROSITE" id="PS51257">
    <property type="entry name" value="PROKAR_LIPOPROTEIN"/>
    <property type="match status" value="1"/>
</dbReference>
<reference evidence="3" key="1">
    <citation type="submission" date="2016-04" db="EMBL/GenBank/DDBJ databases">
        <authorList>
            <person name="Evans L.H."/>
            <person name="Alamgir A."/>
            <person name="Owens N."/>
            <person name="Weber N.D."/>
            <person name="Virtaneva K."/>
            <person name="Barbian K."/>
            <person name="Babar A."/>
            <person name="Rosenke K."/>
        </authorList>
    </citation>
    <scope>NUCLEOTIDE SEQUENCE</scope>
    <source>
        <strain evidence="3">86-1</strain>
    </source>
</reference>
<feature type="domain" description="DUF3823" evidence="2">
    <location>
        <begin position="135"/>
        <end position="251"/>
    </location>
</feature>
<dbReference type="Pfam" id="PF12866">
    <property type="entry name" value="DUF3823"/>
    <property type="match status" value="1"/>
</dbReference>
<dbReference type="Gene3D" id="2.60.40.1120">
    <property type="entry name" value="Carboxypeptidase-like, regulatory domain"/>
    <property type="match status" value="1"/>
</dbReference>
<dbReference type="Pfam" id="PF18003">
    <property type="entry name" value="DUF3823_C"/>
    <property type="match status" value="1"/>
</dbReference>
<feature type="domain" description="DUF3823" evidence="1">
    <location>
        <begin position="42"/>
        <end position="128"/>
    </location>
</feature>
<proteinExistence type="predicted"/>
<gene>
    <name evidence="3" type="ORF">KL86DYS1_11637</name>
</gene>
<protein>
    <recommendedName>
        <fullName evidence="4">DUF3823 domain-containing protein</fullName>
    </recommendedName>
</protein>
<dbReference type="Gene3D" id="2.60.40.2060">
    <property type="match status" value="1"/>
</dbReference>
<sequence>MEINELKYLNMKKVIYSLLVGVSALLATSCMEVDNFDEPNAHFTGRIIDSTTGQNILADQGENRVRIWEKSYSLNPANQDIPVKQDGTFNNTKLFKGTYDVVPEGAWWPCDTIRVGIGKKLEQNFEVTPYLTMFDFQMEYVNDSLTMSCRFDAPIKAGLPNIRDIRPFLSLNQFCGAGNSISYYNTPEDANGDPLYWKSIMSSWANIPKLQDGKSQVYSFRLPVKPGYIYFARMGARVNDTQQKYNYTEIKMIEIPSK</sequence>
<name>A0A212JAG7_9BACT</name>
<dbReference type="EMBL" id="FLUM01000001">
    <property type="protein sequence ID" value="SBV96398.1"/>
    <property type="molecule type" value="Genomic_DNA"/>
</dbReference>
<evidence type="ECO:0000313" key="3">
    <source>
        <dbReference type="EMBL" id="SBV96398.1"/>
    </source>
</evidence>
<accession>A0A212JAG7</accession>
<evidence type="ECO:0008006" key="4">
    <source>
        <dbReference type="Google" id="ProtNLM"/>
    </source>
</evidence>
<dbReference type="InterPro" id="IPR024278">
    <property type="entry name" value="DUF3823_N"/>
</dbReference>
<evidence type="ECO:0000259" key="1">
    <source>
        <dbReference type="Pfam" id="PF12866"/>
    </source>
</evidence>
<evidence type="ECO:0000259" key="2">
    <source>
        <dbReference type="Pfam" id="PF18003"/>
    </source>
</evidence>
<dbReference type="AlphaFoldDB" id="A0A212JAG7"/>
<organism evidence="3">
    <name type="scientific">uncultured Dysgonomonas sp</name>
    <dbReference type="NCBI Taxonomy" id="206096"/>
    <lineage>
        <taxon>Bacteria</taxon>
        <taxon>Pseudomonadati</taxon>
        <taxon>Bacteroidota</taxon>
        <taxon>Bacteroidia</taxon>
        <taxon>Bacteroidales</taxon>
        <taxon>Dysgonomonadaceae</taxon>
        <taxon>Dysgonomonas</taxon>
        <taxon>environmental samples</taxon>
    </lineage>
</organism>